<comment type="caution">
    <text evidence="2">The sequence shown here is derived from an EMBL/GenBank/DDBJ whole genome shotgun (WGS) entry which is preliminary data.</text>
</comment>
<dbReference type="Pfam" id="PF13581">
    <property type="entry name" value="HATPase_c_2"/>
    <property type="match status" value="1"/>
</dbReference>
<name>A0ABN2V5Z1_9ACTN</name>
<evidence type="ECO:0000259" key="1">
    <source>
        <dbReference type="SMART" id="SM00331"/>
    </source>
</evidence>
<organism evidence="2 3">
    <name type="scientific">Catenulispora yoronensis</name>
    <dbReference type="NCBI Taxonomy" id="450799"/>
    <lineage>
        <taxon>Bacteria</taxon>
        <taxon>Bacillati</taxon>
        <taxon>Actinomycetota</taxon>
        <taxon>Actinomycetes</taxon>
        <taxon>Catenulisporales</taxon>
        <taxon>Catenulisporaceae</taxon>
        <taxon>Catenulispora</taxon>
    </lineage>
</organism>
<dbReference type="InterPro" id="IPR039248">
    <property type="entry name" value="Ptase_RsbX"/>
</dbReference>
<reference evidence="2 3" key="1">
    <citation type="journal article" date="2019" name="Int. J. Syst. Evol. Microbiol.">
        <title>The Global Catalogue of Microorganisms (GCM) 10K type strain sequencing project: providing services to taxonomists for standard genome sequencing and annotation.</title>
        <authorList>
            <consortium name="The Broad Institute Genomics Platform"/>
            <consortium name="The Broad Institute Genome Sequencing Center for Infectious Disease"/>
            <person name="Wu L."/>
            <person name="Ma J."/>
        </authorList>
    </citation>
    <scope>NUCLEOTIDE SEQUENCE [LARGE SCALE GENOMIC DNA]</scope>
    <source>
        <strain evidence="2 3">JCM 16014</strain>
    </source>
</reference>
<dbReference type="SUPFAM" id="SSF55874">
    <property type="entry name" value="ATPase domain of HSP90 chaperone/DNA topoisomerase II/histidine kinase"/>
    <property type="match status" value="1"/>
</dbReference>
<feature type="domain" description="PPM-type phosphatase" evidence="1">
    <location>
        <begin position="165"/>
        <end position="348"/>
    </location>
</feature>
<dbReference type="SMART" id="SM00331">
    <property type="entry name" value="PP2C_SIG"/>
    <property type="match status" value="1"/>
</dbReference>
<dbReference type="InterPro" id="IPR003594">
    <property type="entry name" value="HATPase_dom"/>
</dbReference>
<dbReference type="PANTHER" id="PTHR35801:SF1">
    <property type="entry name" value="PHOSPHOSERINE PHOSPHATASE RSBX"/>
    <property type="match status" value="1"/>
</dbReference>
<dbReference type="InterPro" id="IPR036890">
    <property type="entry name" value="HATPase_C_sf"/>
</dbReference>
<proteinExistence type="predicted"/>
<dbReference type="Proteomes" id="UP001500751">
    <property type="component" value="Unassembled WGS sequence"/>
</dbReference>
<evidence type="ECO:0000313" key="2">
    <source>
        <dbReference type="EMBL" id="GAA2051935.1"/>
    </source>
</evidence>
<accession>A0ABN2V5Z1</accession>
<sequence>MRFLLLEAEDVAWFRDDLSGARGAAARLAGRVGLDGHRVGQVALAVSEAASNLAKHAVAGAIVLRVVRTAQHAGVEFLAVDSGPGMADVAAAMRDGRSTAGTLGIGLGAIVRSADVFDLHSAVGHGTVMLARFWARDAAGRPVPGHDLPQAVVEGVTRPISGALECGDGWAARLDDGTPAPGQGAAVLVMLCDGLGHGPLAQMASRAGLRAFRTGRGRSPEEVVQEVHQGLAGTRGAAVAVARVEPQAARVLFCGVGDITAAIVTPASKTGLPAQPGIAGRRMPTLRTVTQRLPAGSALVLHSDGLTGRWGPDTLPGILGHSPAVIAGHLLRSAGKYHDDACAVVATGPW</sequence>
<evidence type="ECO:0000313" key="3">
    <source>
        <dbReference type="Proteomes" id="UP001500751"/>
    </source>
</evidence>
<dbReference type="PANTHER" id="PTHR35801">
    <property type="entry name" value="PHOSPHOSERINE PHOSPHATASE RSBX"/>
    <property type="match status" value="1"/>
</dbReference>
<dbReference type="Pfam" id="PF07228">
    <property type="entry name" value="SpoIIE"/>
    <property type="match status" value="1"/>
</dbReference>
<dbReference type="Gene3D" id="3.30.565.10">
    <property type="entry name" value="Histidine kinase-like ATPase, C-terminal domain"/>
    <property type="match status" value="1"/>
</dbReference>
<dbReference type="RefSeq" id="WP_344669892.1">
    <property type="nucleotide sequence ID" value="NZ_BAAAQN010000053.1"/>
</dbReference>
<keyword evidence="3" id="KW-1185">Reference proteome</keyword>
<dbReference type="InterPro" id="IPR001932">
    <property type="entry name" value="PPM-type_phosphatase-like_dom"/>
</dbReference>
<dbReference type="InterPro" id="IPR036457">
    <property type="entry name" value="PPM-type-like_dom_sf"/>
</dbReference>
<protein>
    <submittedName>
        <fullName evidence="2">SpoIIE family protein phosphatase</fullName>
    </submittedName>
</protein>
<dbReference type="Gene3D" id="3.60.40.10">
    <property type="entry name" value="PPM-type phosphatase domain"/>
    <property type="match status" value="1"/>
</dbReference>
<dbReference type="EMBL" id="BAAAQN010000053">
    <property type="protein sequence ID" value="GAA2051935.1"/>
    <property type="molecule type" value="Genomic_DNA"/>
</dbReference>
<dbReference type="SUPFAM" id="SSF81606">
    <property type="entry name" value="PP2C-like"/>
    <property type="match status" value="1"/>
</dbReference>
<gene>
    <name evidence="2" type="ORF">GCM10009839_68950</name>
</gene>